<proteinExistence type="predicted"/>
<feature type="transmembrane region" description="Helical" evidence="5">
    <location>
        <begin position="40"/>
        <end position="62"/>
    </location>
</feature>
<evidence type="ECO:0000313" key="6">
    <source>
        <dbReference type="EMBL" id="KAA8888893.1"/>
    </source>
</evidence>
<dbReference type="EMBL" id="VXLC01000003">
    <property type="protein sequence ID" value="KAA8888893.1"/>
    <property type="molecule type" value="Genomic_DNA"/>
</dbReference>
<feature type="transmembrane region" description="Helical" evidence="5">
    <location>
        <begin position="259"/>
        <end position="280"/>
    </location>
</feature>
<feature type="transmembrane region" description="Helical" evidence="5">
    <location>
        <begin position="139"/>
        <end position="159"/>
    </location>
</feature>
<name>A0A5N0EIU0_9NOCA</name>
<feature type="transmembrane region" description="Helical" evidence="5">
    <location>
        <begin position="194"/>
        <end position="219"/>
    </location>
</feature>
<evidence type="ECO:0000256" key="5">
    <source>
        <dbReference type="SAM" id="Phobius"/>
    </source>
</evidence>
<dbReference type="PANTHER" id="PTHR10361:SF24">
    <property type="entry name" value="P3 PROTEIN"/>
    <property type="match status" value="1"/>
</dbReference>
<feature type="transmembrane region" description="Helical" evidence="5">
    <location>
        <begin position="68"/>
        <end position="87"/>
    </location>
</feature>
<comment type="caution">
    <text evidence="6">The sequence shown here is derived from an EMBL/GenBank/DDBJ whole genome shotgun (WGS) entry which is preliminary data.</text>
</comment>
<dbReference type="OrthoDB" id="9806785at2"/>
<accession>A0A5N0EIU0</accession>
<feature type="transmembrane region" description="Helical" evidence="5">
    <location>
        <begin position="231"/>
        <end position="253"/>
    </location>
</feature>
<evidence type="ECO:0000256" key="2">
    <source>
        <dbReference type="ARBA" id="ARBA00022692"/>
    </source>
</evidence>
<feature type="transmembrane region" description="Helical" evidence="5">
    <location>
        <begin position="6"/>
        <end position="28"/>
    </location>
</feature>
<dbReference type="Pfam" id="PF01758">
    <property type="entry name" value="SBF"/>
    <property type="match status" value="1"/>
</dbReference>
<reference evidence="6 7" key="1">
    <citation type="submission" date="2019-09" db="EMBL/GenBank/DDBJ databases">
        <authorList>
            <person name="Wang X."/>
        </authorList>
    </citation>
    <scope>NUCLEOTIDE SEQUENCE [LARGE SCALE GENOMIC DNA]</scope>
    <source>
        <strain evidence="6 7">CICC 11023</strain>
    </source>
</reference>
<dbReference type="Gene3D" id="1.20.1530.20">
    <property type="match status" value="1"/>
</dbReference>
<keyword evidence="4 5" id="KW-0472">Membrane</keyword>
<dbReference type="InterPro" id="IPR004710">
    <property type="entry name" value="Bilac:Na_transpt"/>
</dbReference>
<dbReference type="GO" id="GO:0016020">
    <property type="term" value="C:membrane"/>
    <property type="evidence" value="ECO:0007669"/>
    <property type="project" value="UniProtKB-SubCell"/>
</dbReference>
<keyword evidence="3 5" id="KW-1133">Transmembrane helix</keyword>
<evidence type="ECO:0000256" key="3">
    <source>
        <dbReference type="ARBA" id="ARBA00022989"/>
    </source>
</evidence>
<organism evidence="6 7">
    <name type="scientific">Nocardia colli</name>
    <dbReference type="NCBI Taxonomy" id="2545717"/>
    <lineage>
        <taxon>Bacteria</taxon>
        <taxon>Bacillati</taxon>
        <taxon>Actinomycetota</taxon>
        <taxon>Actinomycetes</taxon>
        <taxon>Mycobacteriales</taxon>
        <taxon>Nocardiaceae</taxon>
        <taxon>Nocardia</taxon>
    </lineage>
</organism>
<evidence type="ECO:0000256" key="4">
    <source>
        <dbReference type="ARBA" id="ARBA00023136"/>
    </source>
</evidence>
<evidence type="ECO:0000256" key="1">
    <source>
        <dbReference type="ARBA" id="ARBA00004141"/>
    </source>
</evidence>
<dbReference type="InterPro" id="IPR002657">
    <property type="entry name" value="BilAc:Na_symport/Acr3"/>
</dbReference>
<evidence type="ECO:0000313" key="7">
    <source>
        <dbReference type="Proteomes" id="UP000323876"/>
    </source>
</evidence>
<sequence>MDSALVSVGLPLVLIVIMFGLGLSLTVADFTRIAKNPKAVAIALICQLLVLPSIAFGLVLLFDPSPVLAIGVLLLAASPGGTAANLFSHLFHGDVALNVSLTAVNSVIAVGTVPLITNFAIGYFDPDGAATVGLQFGKVVQVFAIVLIPVVLGMLVRRWSPNFADRMDKPVRIGSALTLTLVIGATIIDQRADIVPYVRAIGVAMILFCVISLTVGYLVPRVLGVEGRQAIACSMEVGIHNGVIAITIAISVLDSTEMAIPAAVYGVAIFPLAAGFGWLVTRRNPRPDPHDVPEVSAVAGFGPVAGSPEAMLGEAASYQPFSRTEDDPKPSS</sequence>
<dbReference type="RefSeq" id="WP_150401168.1">
    <property type="nucleotide sequence ID" value="NZ_VXLC01000003.1"/>
</dbReference>
<feature type="transmembrane region" description="Helical" evidence="5">
    <location>
        <begin position="99"/>
        <end position="124"/>
    </location>
</feature>
<keyword evidence="7" id="KW-1185">Reference proteome</keyword>
<gene>
    <name evidence="6" type="ORF">F3087_07780</name>
</gene>
<protein>
    <submittedName>
        <fullName evidence="6">Bile acid:sodium symporter family protein</fullName>
    </submittedName>
</protein>
<keyword evidence="2 5" id="KW-0812">Transmembrane</keyword>
<feature type="transmembrane region" description="Helical" evidence="5">
    <location>
        <begin position="171"/>
        <end position="188"/>
    </location>
</feature>
<dbReference type="AlphaFoldDB" id="A0A5N0EIU0"/>
<dbReference type="Proteomes" id="UP000323876">
    <property type="component" value="Unassembled WGS sequence"/>
</dbReference>
<comment type="subcellular location">
    <subcellularLocation>
        <location evidence="1">Membrane</location>
        <topology evidence="1">Multi-pass membrane protein</topology>
    </subcellularLocation>
</comment>
<dbReference type="PANTHER" id="PTHR10361">
    <property type="entry name" value="SODIUM-BILE ACID COTRANSPORTER"/>
    <property type="match status" value="1"/>
</dbReference>
<dbReference type="InterPro" id="IPR038770">
    <property type="entry name" value="Na+/solute_symporter_sf"/>
</dbReference>